<proteinExistence type="inferred from homology"/>
<keyword evidence="4" id="KW-0804">Transcription</keyword>
<dbReference type="Proteomes" id="UP000321926">
    <property type="component" value="Unassembled WGS sequence"/>
</dbReference>
<evidence type="ECO:0000313" key="7">
    <source>
        <dbReference type="Proteomes" id="UP000321926"/>
    </source>
</evidence>
<dbReference type="AlphaFoldDB" id="A0A5C8KEN5"/>
<dbReference type="SUPFAM" id="SSF88659">
    <property type="entry name" value="Sigma3 and sigma4 domains of RNA polymerase sigma factors"/>
    <property type="match status" value="1"/>
</dbReference>
<evidence type="ECO:0000259" key="5">
    <source>
        <dbReference type="Pfam" id="PF04542"/>
    </source>
</evidence>
<dbReference type="PANTHER" id="PTHR43133">
    <property type="entry name" value="RNA POLYMERASE ECF-TYPE SIGMA FACTO"/>
    <property type="match status" value="1"/>
</dbReference>
<evidence type="ECO:0000256" key="3">
    <source>
        <dbReference type="ARBA" id="ARBA00023082"/>
    </source>
</evidence>
<dbReference type="InterPro" id="IPR013324">
    <property type="entry name" value="RNA_pol_sigma_r3/r4-like"/>
</dbReference>
<dbReference type="Gene3D" id="1.10.1740.10">
    <property type="match status" value="1"/>
</dbReference>
<organism evidence="6 7">
    <name type="scientific">Pontibacter qinzhouensis</name>
    <dbReference type="NCBI Taxonomy" id="2603253"/>
    <lineage>
        <taxon>Bacteria</taxon>
        <taxon>Pseudomonadati</taxon>
        <taxon>Bacteroidota</taxon>
        <taxon>Cytophagia</taxon>
        <taxon>Cytophagales</taxon>
        <taxon>Hymenobacteraceae</taxon>
        <taxon>Pontibacter</taxon>
    </lineage>
</organism>
<sequence length="186" mass="21708">MQTLEQPVIATDIREDLVQHREKTLEKLYAKAYPMVLHYVKQQHGSPDDAKDLLQDAIILFYEKVVHQKLTLTAAPTTYLMAVCKNRWRHELEKRNRQQELSPEVGEQLQEESALEAPAFALAAFVDKLGEKCRATLVAFYYLGQQLEQIAQQHQYRNVRSATVQKFKCLERLRKSLQGFSIHHFR</sequence>
<comment type="similarity">
    <text evidence="1">Belongs to the sigma-70 factor family. ECF subfamily.</text>
</comment>
<name>A0A5C8KEN5_9BACT</name>
<dbReference type="InterPro" id="IPR039425">
    <property type="entry name" value="RNA_pol_sigma-70-like"/>
</dbReference>
<dbReference type="Gene3D" id="1.10.10.10">
    <property type="entry name" value="Winged helix-like DNA-binding domain superfamily/Winged helix DNA-binding domain"/>
    <property type="match status" value="1"/>
</dbReference>
<protein>
    <submittedName>
        <fullName evidence="6">Sigma-70 family RNA polymerase sigma factor</fullName>
    </submittedName>
</protein>
<keyword evidence="7" id="KW-1185">Reference proteome</keyword>
<dbReference type="RefSeq" id="WP_147919757.1">
    <property type="nucleotide sequence ID" value="NZ_VRTY01000001.1"/>
</dbReference>
<dbReference type="EMBL" id="VRTY01000001">
    <property type="protein sequence ID" value="TXK52853.1"/>
    <property type="molecule type" value="Genomic_DNA"/>
</dbReference>
<dbReference type="InterPro" id="IPR013325">
    <property type="entry name" value="RNA_pol_sigma_r2"/>
</dbReference>
<evidence type="ECO:0000256" key="4">
    <source>
        <dbReference type="ARBA" id="ARBA00023163"/>
    </source>
</evidence>
<accession>A0A5C8KEN5</accession>
<keyword evidence="2" id="KW-0805">Transcription regulation</keyword>
<dbReference type="InterPro" id="IPR014284">
    <property type="entry name" value="RNA_pol_sigma-70_dom"/>
</dbReference>
<dbReference type="PANTHER" id="PTHR43133:SF46">
    <property type="entry name" value="RNA POLYMERASE SIGMA-70 FACTOR ECF SUBFAMILY"/>
    <property type="match status" value="1"/>
</dbReference>
<dbReference type="NCBIfam" id="TIGR02937">
    <property type="entry name" value="sigma70-ECF"/>
    <property type="match status" value="1"/>
</dbReference>
<evidence type="ECO:0000256" key="2">
    <source>
        <dbReference type="ARBA" id="ARBA00023015"/>
    </source>
</evidence>
<keyword evidence="3" id="KW-0731">Sigma factor</keyword>
<feature type="domain" description="RNA polymerase sigma-70 region 2" evidence="5">
    <location>
        <begin position="28"/>
        <end position="97"/>
    </location>
</feature>
<dbReference type="GO" id="GO:0006352">
    <property type="term" value="P:DNA-templated transcription initiation"/>
    <property type="evidence" value="ECO:0007669"/>
    <property type="project" value="InterPro"/>
</dbReference>
<dbReference type="SUPFAM" id="SSF88946">
    <property type="entry name" value="Sigma2 domain of RNA polymerase sigma factors"/>
    <property type="match status" value="1"/>
</dbReference>
<dbReference type="GO" id="GO:0016987">
    <property type="term" value="F:sigma factor activity"/>
    <property type="evidence" value="ECO:0007669"/>
    <property type="project" value="UniProtKB-KW"/>
</dbReference>
<comment type="caution">
    <text evidence="6">The sequence shown here is derived from an EMBL/GenBank/DDBJ whole genome shotgun (WGS) entry which is preliminary data.</text>
</comment>
<dbReference type="OrthoDB" id="1163416at2"/>
<reference evidence="6 7" key="1">
    <citation type="submission" date="2019-08" db="EMBL/GenBank/DDBJ databases">
        <authorList>
            <person name="Shi S."/>
        </authorList>
    </citation>
    <scope>NUCLEOTIDE SEQUENCE [LARGE SCALE GENOMIC DNA]</scope>
    <source>
        <strain evidence="6 7">GY10130</strain>
    </source>
</reference>
<gene>
    <name evidence="6" type="ORF">FVR03_00320</name>
</gene>
<evidence type="ECO:0000313" key="6">
    <source>
        <dbReference type="EMBL" id="TXK52853.1"/>
    </source>
</evidence>
<dbReference type="Pfam" id="PF04542">
    <property type="entry name" value="Sigma70_r2"/>
    <property type="match status" value="1"/>
</dbReference>
<dbReference type="InterPro" id="IPR036388">
    <property type="entry name" value="WH-like_DNA-bd_sf"/>
</dbReference>
<dbReference type="InterPro" id="IPR007627">
    <property type="entry name" value="RNA_pol_sigma70_r2"/>
</dbReference>
<evidence type="ECO:0000256" key="1">
    <source>
        <dbReference type="ARBA" id="ARBA00010641"/>
    </source>
</evidence>